<accession>A0ACB9TP00</accession>
<sequence length="231" mass="25692">MDLLQVQRLVEIIPPIPMKLKYTSHNALLNMGRIVLGEVDTTRDPDCDLNICAAPIQRVKPERIFVHPSYNNPPYANDISLIRLNRKVDLNGWVAPICLPHGKQLTKFYVGEIMEIAGWGTTDISKPKTSKMLMFVKVPILEANRCLQSFNVELNINASTQMCAGGEANQDSCGGDSGGPLMFVEAYKGPPRYYAMGLVSFGIKHCGKKDKPAIYTRVAGFVKWILDHMSP</sequence>
<evidence type="ECO:0000313" key="1">
    <source>
        <dbReference type="EMBL" id="KAI4468364.1"/>
    </source>
</evidence>
<comment type="caution">
    <text evidence="1">The sequence shown here is derived from an EMBL/GenBank/DDBJ whole genome shotgun (WGS) entry which is preliminary data.</text>
</comment>
<gene>
    <name evidence="1" type="ORF">MML48_2g00007396</name>
</gene>
<dbReference type="EMBL" id="CM043016">
    <property type="protein sequence ID" value="KAI4468364.1"/>
    <property type="molecule type" value="Genomic_DNA"/>
</dbReference>
<protein>
    <submittedName>
        <fullName evidence="1">Uncharacterized protein</fullName>
    </submittedName>
</protein>
<name>A0ACB9TP00_HOLOL</name>
<keyword evidence="2" id="KW-1185">Reference proteome</keyword>
<dbReference type="Proteomes" id="UP001056778">
    <property type="component" value="Chromosome 2"/>
</dbReference>
<proteinExistence type="predicted"/>
<organism evidence="1 2">
    <name type="scientific">Holotrichia oblita</name>
    <name type="common">Chafer beetle</name>
    <dbReference type="NCBI Taxonomy" id="644536"/>
    <lineage>
        <taxon>Eukaryota</taxon>
        <taxon>Metazoa</taxon>
        <taxon>Ecdysozoa</taxon>
        <taxon>Arthropoda</taxon>
        <taxon>Hexapoda</taxon>
        <taxon>Insecta</taxon>
        <taxon>Pterygota</taxon>
        <taxon>Neoptera</taxon>
        <taxon>Endopterygota</taxon>
        <taxon>Coleoptera</taxon>
        <taxon>Polyphaga</taxon>
        <taxon>Scarabaeiformia</taxon>
        <taxon>Scarabaeidae</taxon>
        <taxon>Melolonthinae</taxon>
        <taxon>Holotrichia</taxon>
    </lineage>
</organism>
<evidence type="ECO:0000313" key="2">
    <source>
        <dbReference type="Proteomes" id="UP001056778"/>
    </source>
</evidence>
<reference evidence="1" key="1">
    <citation type="submission" date="2022-04" db="EMBL/GenBank/DDBJ databases">
        <title>Chromosome-scale genome assembly of Holotrichia oblita Faldermann.</title>
        <authorList>
            <person name="Rongchong L."/>
        </authorList>
    </citation>
    <scope>NUCLEOTIDE SEQUENCE</scope>
    <source>
        <strain evidence="1">81SQS9</strain>
    </source>
</reference>